<keyword evidence="2" id="KW-1185">Reference proteome</keyword>
<evidence type="ECO:0000313" key="2">
    <source>
        <dbReference type="Proteomes" id="UP001379600"/>
    </source>
</evidence>
<dbReference type="AlphaFoldDB" id="A0AB35XXE8"/>
<dbReference type="Proteomes" id="UP001379600">
    <property type="component" value="Unassembled WGS sequence"/>
</dbReference>
<organism evidence="1 2">
    <name type="scientific">Faecalibacterium taiwanense</name>
    <dbReference type="NCBI Taxonomy" id="3030638"/>
    <lineage>
        <taxon>Bacteria</taxon>
        <taxon>Bacillati</taxon>
        <taxon>Bacillota</taxon>
        <taxon>Clostridia</taxon>
        <taxon>Eubacteriales</taxon>
        <taxon>Oscillospiraceae</taxon>
        <taxon>Faecalibacterium</taxon>
    </lineage>
</organism>
<evidence type="ECO:0000313" key="1">
    <source>
        <dbReference type="EMBL" id="MEJ3691311.1"/>
    </source>
</evidence>
<feature type="non-terminal residue" evidence="1">
    <location>
        <position position="74"/>
    </location>
</feature>
<proteinExistence type="predicted"/>
<gene>
    <name evidence="1" type="ORF">WF787_08770</name>
</gene>
<dbReference type="RefSeq" id="WP_337679485.1">
    <property type="nucleotide sequence ID" value="NZ_JBBFKC010000007.1"/>
</dbReference>
<sequence length="74" mass="8291">MALFAVLRTAALFKSRAETKKNQYTNVLAACTLLDIPTGWDPRAKQSHTMALFAVLRTAALFKSRAETKKNQYT</sequence>
<name>A0AB35XXE8_9FIRM</name>
<reference evidence="1 2" key="1">
    <citation type="submission" date="2024-03" db="EMBL/GenBank/DDBJ databases">
        <authorList>
            <person name="Plomp N."/>
            <person name="Harmsen H.J."/>
        </authorList>
    </citation>
    <scope>NUCLEOTIDE SEQUENCE [LARGE SCALE GENOMIC DNA]</scope>
    <source>
        <strain evidence="1 2">HTF-76H</strain>
    </source>
</reference>
<comment type="caution">
    <text evidence="1">The sequence shown here is derived from an EMBL/GenBank/DDBJ whole genome shotgun (WGS) entry which is preliminary data.</text>
</comment>
<protein>
    <recommendedName>
        <fullName evidence="3">Transposase</fullName>
    </recommendedName>
</protein>
<dbReference type="EMBL" id="JBBFKC010000007">
    <property type="protein sequence ID" value="MEJ3691311.1"/>
    <property type="molecule type" value="Genomic_DNA"/>
</dbReference>
<accession>A0AB35XXE8</accession>
<evidence type="ECO:0008006" key="3">
    <source>
        <dbReference type="Google" id="ProtNLM"/>
    </source>
</evidence>